<dbReference type="InterPro" id="IPR006600">
    <property type="entry name" value="HTH_CenpB_DNA-bd_dom"/>
</dbReference>
<dbReference type="GO" id="GO:0003677">
    <property type="term" value="F:DNA binding"/>
    <property type="evidence" value="ECO:0007669"/>
    <property type="project" value="UniProtKB-KW"/>
</dbReference>
<accession>A0A6G0YV37</accession>
<dbReference type="OrthoDB" id="6614027at2759"/>
<gene>
    <name evidence="3" type="ORF">FWK35_00004116</name>
</gene>
<evidence type="ECO:0000313" key="3">
    <source>
        <dbReference type="EMBL" id="KAF0761695.1"/>
    </source>
</evidence>
<proteinExistence type="predicted"/>
<organism evidence="3 4">
    <name type="scientific">Aphis craccivora</name>
    <name type="common">Cowpea aphid</name>
    <dbReference type="NCBI Taxonomy" id="307492"/>
    <lineage>
        <taxon>Eukaryota</taxon>
        <taxon>Metazoa</taxon>
        <taxon>Ecdysozoa</taxon>
        <taxon>Arthropoda</taxon>
        <taxon>Hexapoda</taxon>
        <taxon>Insecta</taxon>
        <taxon>Pterygota</taxon>
        <taxon>Neoptera</taxon>
        <taxon>Paraneoptera</taxon>
        <taxon>Hemiptera</taxon>
        <taxon>Sternorrhyncha</taxon>
        <taxon>Aphidomorpha</taxon>
        <taxon>Aphidoidea</taxon>
        <taxon>Aphididae</taxon>
        <taxon>Aphidini</taxon>
        <taxon>Aphis</taxon>
        <taxon>Aphis</taxon>
    </lineage>
</organism>
<keyword evidence="4" id="KW-1185">Reference proteome</keyword>
<evidence type="ECO:0000313" key="4">
    <source>
        <dbReference type="Proteomes" id="UP000478052"/>
    </source>
</evidence>
<dbReference type="PROSITE" id="PS51253">
    <property type="entry name" value="HTH_CENPB"/>
    <property type="match status" value="1"/>
</dbReference>
<protein>
    <submittedName>
        <fullName evidence="3">HTH CENPB-type domain-containing protein</fullName>
    </submittedName>
</protein>
<dbReference type="AlphaFoldDB" id="A0A6G0YV37"/>
<feature type="domain" description="HTH CENPB-type" evidence="2">
    <location>
        <begin position="60"/>
        <end position="135"/>
    </location>
</feature>
<name>A0A6G0YV37_APHCR</name>
<comment type="caution">
    <text evidence="3">The sequence shown here is derived from an EMBL/GenBank/DDBJ whole genome shotgun (WGS) entry which is preliminary data.</text>
</comment>
<dbReference type="EMBL" id="VUJU01002323">
    <property type="protein sequence ID" value="KAF0761695.1"/>
    <property type="molecule type" value="Genomic_DNA"/>
</dbReference>
<reference evidence="3 4" key="1">
    <citation type="submission" date="2019-08" db="EMBL/GenBank/DDBJ databases">
        <title>Whole genome of Aphis craccivora.</title>
        <authorList>
            <person name="Voronova N.V."/>
            <person name="Shulinski R.S."/>
            <person name="Bandarenka Y.V."/>
            <person name="Zhorov D.G."/>
            <person name="Warner D."/>
        </authorList>
    </citation>
    <scope>NUCLEOTIDE SEQUENCE [LARGE SCALE GENOMIC DNA]</scope>
    <source>
        <strain evidence="3">180601</strain>
        <tissue evidence="3">Whole Body</tissue>
    </source>
</reference>
<keyword evidence="1" id="KW-0238">DNA-binding</keyword>
<dbReference type="Proteomes" id="UP000478052">
    <property type="component" value="Unassembled WGS sequence"/>
</dbReference>
<sequence>MIAMMSKNLYFRFKYAQAELISAISSIKYKEKTLNDILRESGITRFTLSTKINKKVPKNRKMVPPTVLSVSKEKRIVKWILAKANVGFPRNPKILKDSIQKFFKDSNKPNLFTDDRPGKKWFSLFPLRHQNIAKRNTELISKSRAAVTETSIRYYSLLMFYYI</sequence>
<evidence type="ECO:0000256" key="1">
    <source>
        <dbReference type="ARBA" id="ARBA00023125"/>
    </source>
</evidence>
<evidence type="ECO:0000259" key="2">
    <source>
        <dbReference type="PROSITE" id="PS51253"/>
    </source>
</evidence>